<proteinExistence type="predicted"/>
<keyword evidence="3" id="KW-1185">Reference proteome</keyword>
<dbReference type="EMBL" id="OZ034817">
    <property type="protein sequence ID" value="CAL1382820.1"/>
    <property type="molecule type" value="Genomic_DNA"/>
</dbReference>
<name>A0AAV2EB92_9ROSI</name>
<sequence>MWAGGGPAEEEWWIKVALPASGRLGSCVGEGESGHHSSPVIKSREEKERRREKRTVEGEAVGEGEEAFCTSPSATLRAKGKGRRVNWRRRGGGRRGGGLLHFSICDSACEGEGAKGELVKRRKDEGGAFWAGVQG</sequence>
<organism evidence="2 3">
    <name type="scientific">Linum trigynum</name>
    <dbReference type="NCBI Taxonomy" id="586398"/>
    <lineage>
        <taxon>Eukaryota</taxon>
        <taxon>Viridiplantae</taxon>
        <taxon>Streptophyta</taxon>
        <taxon>Embryophyta</taxon>
        <taxon>Tracheophyta</taxon>
        <taxon>Spermatophyta</taxon>
        <taxon>Magnoliopsida</taxon>
        <taxon>eudicotyledons</taxon>
        <taxon>Gunneridae</taxon>
        <taxon>Pentapetalae</taxon>
        <taxon>rosids</taxon>
        <taxon>fabids</taxon>
        <taxon>Malpighiales</taxon>
        <taxon>Linaceae</taxon>
        <taxon>Linum</taxon>
    </lineage>
</organism>
<evidence type="ECO:0000256" key="1">
    <source>
        <dbReference type="SAM" id="MobiDB-lite"/>
    </source>
</evidence>
<evidence type="ECO:0000313" key="2">
    <source>
        <dbReference type="EMBL" id="CAL1382820.1"/>
    </source>
</evidence>
<accession>A0AAV2EB92</accession>
<feature type="region of interest" description="Disordered" evidence="1">
    <location>
        <begin position="25"/>
        <end position="64"/>
    </location>
</feature>
<dbReference type="Proteomes" id="UP001497516">
    <property type="component" value="Chromosome 4"/>
</dbReference>
<dbReference type="AlphaFoldDB" id="A0AAV2EB92"/>
<feature type="compositionally biased region" description="Basic and acidic residues" evidence="1">
    <location>
        <begin position="42"/>
        <end position="57"/>
    </location>
</feature>
<reference evidence="2 3" key="1">
    <citation type="submission" date="2024-04" db="EMBL/GenBank/DDBJ databases">
        <authorList>
            <person name="Fracassetti M."/>
        </authorList>
    </citation>
    <scope>NUCLEOTIDE SEQUENCE [LARGE SCALE GENOMIC DNA]</scope>
</reference>
<evidence type="ECO:0000313" key="3">
    <source>
        <dbReference type="Proteomes" id="UP001497516"/>
    </source>
</evidence>
<protein>
    <submittedName>
        <fullName evidence="2">Uncharacterized protein</fullName>
    </submittedName>
</protein>
<gene>
    <name evidence="2" type="ORF">LTRI10_LOCUS24125</name>
</gene>